<accession>A0A176RYX4</accession>
<keyword evidence="2" id="KW-1185">Reference proteome</keyword>
<comment type="caution">
    <text evidence="1">The sequence shown here is derived from an EMBL/GenBank/DDBJ whole genome shotgun (WGS) entry which is preliminary data.</text>
</comment>
<evidence type="ECO:0000313" key="1">
    <source>
        <dbReference type="EMBL" id="OAD20970.1"/>
    </source>
</evidence>
<feature type="non-terminal residue" evidence="1">
    <location>
        <position position="205"/>
    </location>
</feature>
<organism evidence="1 2">
    <name type="scientific">Candidatus Thiomargarita nelsonii</name>
    <dbReference type="NCBI Taxonomy" id="1003181"/>
    <lineage>
        <taxon>Bacteria</taxon>
        <taxon>Pseudomonadati</taxon>
        <taxon>Pseudomonadota</taxon>
        <taxon>Gammaproteobacteria</taxon>
        <taxon>Thiotrichales</taxon>
        <taxon>Thiotrichaceae</taxon>
        <taxon>Thiomargarita</taxon>
    </lineage>
</organism>
<protein>
    <submittedName>
        <fullName evidence="1">Proteinase inhibitor I42, chagasin</fullName>
    </submittedName>
</protein>
<dbReference type="AlphaFoldDB" id="A0A176RYX4"/>
<dbReference type="EMBL" id="LUTY01001968">
    <property type="protein sequence ID" value="OAD20970.1"/>
    <property type="molecule type" value="Genomic_DNA"/>
</dbReference>
<dbReference type="Proteomes" id="UP000076962">
    <property type="component" value="Unassembled WGS sequence"/>
</dbReference>
<sequence length="205" mass="22273">SLAERVKTATYVFEGIVTAVNPPQVTIQVTQYFKGRGGPAQVKMTGFNEHSCSDFLTLDQQAIFFGEGDINSMLTAVYDGAFGSTREVSPENLAAIAAAVDCMASYHNGQLHVPCIAVTGIDKIYTADLSWQPLSNPMLFSVTDVQPSTGIKPRAYIETIDILILESFPVQVRVVAKGYFSDGCGRIDQIHTVRTGNTFNINITK</sequence>
<evidence type="ECO:0000313" key="2">
    <source>
        <dbReference type="Proteomes" id="UP000076962"/>
    </source>
</evidence>
<feature type="non-terminal residue" evidence="1">
    <location>
        <position position="1"/>
    </location>
</feature>
<reference evidence="1 2" key="1">
    <citation type="submission" date="2016-05" db="EMBL/GenBank/DDBJ databases">
        <title>Single-cell genome of chain-forming Candidatus Thiomargarita nelsonii and comparison to other large sulfur-oxidizing bacteria.</title>
        <authorList>
            <person name="Winkel M."/>
            <person name="Salman V."/>
            <person name="Woyke T."/>
            <person name="Schulz-Vogt H."/>
            <person name="Richter M."/>
            <person name="Flood B."/>
            <person name="Bailey J."/>
            <person name="Amann R."/>
            <person name="Mussmann M."/>
        </authorList>
    </citation>
    <scope>NUCLEOTIDE SEQUENCE [LARGE SCALE GENOMIC DNA]</scope>
    <source>
        <strain evidence="1 2">THI036</strain>
    </source>
</reference>
<name>A0A176RYX4_9GAMM</name>
<proteinExistence type="predicted"/>
<gene>
    <name evidence="1" type="ORF">THIOM_003287</name>
</gene>